<accession>A0A9D4N2D2</accession>
<feature type="compositionally biased region" description="Polar residues" evidence="1">
    <location>
        <begin position="12"/>
        <end position="30"/>
    </location>
</feature>
<gene>
    <name evidence="2" type="ORF">DPMN_009999</name>
</gene>
<evidence type="ECO:0000256" key="1">
    <source>
        <dbReference type="SAM" id="MobiDB-lite"/>
    </source>
</evidence>
<organism evidence="2 3">
    <name type="scientific">Dreissena polymorpha</name>
    <name type="common">Zebra mussel</name>
    <name type="synonym">Mytilus polymorpha</name>
    <dbReference type="NCBI Taxonomy" id="45954"/>
    <lineage>
        <taxon>Eukaryota</taxon>
        <taxon>Metazoa</taxon>
        <taxon>Spiralia</taxon>
        <taxon>Lophotrochozoa</taxon>
        <taxon>Mollusca</taxon>
        <taxon>Bivalvia</taxon>
        <taxon>Autobranchia</taxon>
        <taxon>Heteroconchia</taxon>
        <taxon>Euheterodonta</taxon>
        <taxon>Imparidentia</taxon>
        <taxon>Neoheterodontei</taxon>
        <taxon>Myida</taxon>
        <taxon>Dreissenoidea</taxon>
        <taxon>Dreissenidae</taxon>
        <taxon>Dreissena</taxon>
    </lineage>
</organism>
<protein>
    <submittedName>
        <fullName evidence="2">Uncharacterized protein</fullName>
    </submittedName>
</protein>
<dbReference type="Proteomes" id="UP000828390">
    <property type="component" value="Unassembled WGS sequence"/>
</dbReference>
<evidence type="ECO:0000313" key="3">
    <source>
        <dbReference type="Proteomes" id="UP000828390"/>
    </source>
</evidence>
<evidence type="ECO:0000313" key="2">
    <source>
        <dbReference type="EMBL" id="KAH3885999.1"/>
    </source>
</evidence>
<comment type="caution">
    <text evidence="2">The sequence shown here is derived from an EMBL/GenBank/DDBJ whole genome shotgun (WGS) entry which is preliminary data.</text>
</comment>
<sequence>MNRELPGRTGNDRNGTGHNRDGTGNNQDGTVTPAGPIQTPAELRLRPGCRRCCLGEAPVNTDRVPV</sequence>
<proteinExistence type="predicted"/>
<dbReference type="EMBL" id="JAIWYP010000001">
    <property type="protein sequence ID" value="KAH3885999.1"/>
    <property type="molecule type" value="Genomic_DNA"/>
</dbReference>
<reference evidence="2" key="2">
    <citation type="submission" date="2020-11" db="EMBL/GenBank/DDBJ databases">
        <authorList>
            <person name="McCartney M.A."/>
            <person name="Auch B."/>
            <person name="Kono T."/>
            <person name="Mallez S."/>
            <person name="Becker A."/>
            <person name="Gohl D.M."/>
            <person name="Silverstein K.A.T."/>
            <person name="Koren S."/>
            <person name="Bechman K.B."/>
            <person name="Herman A."/>
            <person name="Abrahante J.E."/>
            <person name="Garbe J."/>
        </authorList>
    </citation>
    <scope>NUCLEOTIDE SEQUENCE</scope>
    <source>
        <strain evidence="2">Duluth1</strain>
        <tissue evidence="2">Whole animal</tissue>
    </source>
</reference>
<dbReference type="AlphaFoldDB" id="A0A9D4N2D2"/>
<feature type="region of interest" description="Disordered" evidence="1">
    <location>
        <begin position="1"/>
        <end position="41"/>
    </location>
</feature>
<keyword evidence="3" id="KW-1185">Reference proteome</keyword>
<name>A0A9D4N2D2_DREPO</name>
<reference evidence="2" key="1">
    <citation type="journal article" date="2019" name="bioRxiv">
        <title>The Genome of the Zebra Mussel, Dreissena polymorpha: A Resource for Invasive Species Research.</title>
        <authorList>
            <person name="McCartney M.A."/>
            <person name="Auch B."/>
            <person name="Kono T."/>
            <person name="Mallez S."/>
            <person name="Zhang Y."/>
            <person name="Obille A."/>
            <person name="Becker A."/>
            <person name="Abrahante J.E."/>
            <person name="Garbe J."/>
            <person name="Badalamenti J.P."/>
            <person name="Herman A."/>
            <person name="Mangelson H."/>
            <person name="Liachko I."/>
            <person name="Sullivan S."/>
            <person name="Sone E.D."/>
            <person name="Koren S."/>
            <person name="Silverstein K.A.T."/>
            <person name="Beckman K.B."/>
            <person name="Gohl D.M."/>
        </authorList>
    </citation>
    <scope>NUCLEOTIDE SEQUENCE</scope>
    <source>
        <strain evidence="2">Duluth1</strain>
        <tissue evidence="2">Whole animal</tissue>
    </source>
</reference>